<dbReference type="GO" id="GO:0047496">
    <property type="term" value="P:vesicle transport along microtubule"/>
    <property type="evidence" value="ECO:0007669"/>
    <property type="project" value="TreeGrafter"/>
</dbReference>
<dbReference type="GO" id="GO:0005871">
    <property type="term" value="C:kinesin complex"/>
    <property type="evidence" value="ECO:0007669"/>
    <property type="project" value="TreeGrafter"/>
</dbReference>
<evidence type="ECO:0000256" key="2">
    <source>
        <dbReference type="ARBA" id="ARBA00023054"/>
    </source>
</evidence>
<gene>
    <name evidence="4" type="ORF">M0811_07006</name>
</gene>
<comment type="caution">
    <text evidence="4">The sequence shown here is derived from an EMBL/GenBank/DDBJ whole genome shotgun (WGS) entry which is preliminary data.</text>
</comment>
<evidence type="ECO:0000313" key="5">
    <source>
        <dbReference type="Proteomes" id="UP001149090"/>
    </source>
</evidence>
<dbReference type="GO" id="GO:0007100">
    <property type="term" value="P:mitotic centrosome separation"/>
    <property type="evidence" value="ECO:0007669"/>
    <property type="project" value="TreeGrafter"/>
</dbReference>
<dbReference type="AlphaFoldDB" id="A0A9Q0LNM9"/>
<dbReference type="GO" id="GO:0051642">
    <property type="term" value="P:centrosome localization"/>
    <property type="evidence" value="ECO:0007669"/>
    <property type="project" value="TreeGrafter"/>
</dbReference>
<dbReference type="GO" id="GO:0007020">
    <property type="term" value="P:microtubule nucleation"/>
    <property type="evidence" value="ECO:0007669"/>
    <property type="project" value="TreeGrafter"/>
</dbReference>
<keyword evidence="2 3" id="KW-0175">Coiled coil</keyword>
<dbReference type="GO" id="GO:0000132">
    <property type="term" value="P:establishment of mitotic spindle orientation"/>
    <property type="evidence" value="ECO:0007669"/>
    <property type="project" value="TreeGrafter"/>
</dbReference>
<dbReference type="GO" id="GO:0008017">
    <property type="term" value="F:microtubule binding"/>
    <property type="evidence" value="ECO:0007669"/>
    <property type="project" value="InterPro"/>
</dbReference>
<dbReference type="GO" id="GO:0005813">
    <property type="term" value="C:centrosome"/>
    <property type="evidence" value="ECO:0007669"/>
    <property type="project" value="TreeGrafter"/>
</dbReference>
<dbReference type="InterPro" id="IPR033494">
    <property type="entry name" value="NUDE"/>
</dbReference>
<name>A0A9Q0LNM9_ANAIG</name>
<dbReference type="OrthoDB" id="5877028at2759"/>
<dbReference type="GO" id="GO:0000776">
    <property type="term" value="C:kinetochore"/>
    <property type="evidence" value="ECO:0007669"/>
    <property type="project" value="TreeGrafter"/>
</dbReference>
<evidence type="ECO:0000256" key="3">
    <source>
        <dbReference type="SAM" id="Coils"/>
    </source>
</evidence>
<accession>A0A9Q0LNM9</accession>
<protein>
    <submittedName>
        <fullName evidence="4">Nuclear distribution protein nude</fullName>
    </submittedName>
</protein>
<evidence type="ECO:0000256" key="1">
    <source>
        <dbReference type="ARBA" id="ARBA00007429"/>
    </source>
</evidence>
<dbReference type="EMBL" id="JAPDFW010000063">
    <property type="protein sequence ID" value="KAJ5076143.1"/>
    <property type="molecule type" value="Genomic_DNA"/>
</dbReference>
<feature type="coiled-coil region" evidence="3">
    <location>
        <begin position="25"/>
        <end position="183"/>
    </location>
</feature>
<keyword evidence="5" id="KW-1185">Reference proteome</keyword>
<organism evidence="4 5">
    <name type="scientific">Anaeramoeba ignava</name>
    <name type="common">Anaerobic marine amoeba</name>
    <dbReference type="NCBI Taxonomy" id="1746090"/>
    <lineage>
        <taxon>Eukaryota</taxon>
        <taxon>Metamonada</taxon>
        <taxon>Anaeramoebidae</taxon>
        <taxon>Anaeramoeba</taxon>
    </lineage>
</organism>
<reference evidence="4" key="1">
    <citation type="submission" date="2022-10" db="EMBL/GenBank/DDBJ databases">
        <title>Novel sulphate-reducing endosymbionts in the free-living metamonad Anaeramoeba.</title>
        <authorList>
            <person name="Jerlstrom-Hultqvist J."/>
            <person name="Cepicka I."/>
            <person name="Gallot-Lavallee L."/>
            <person name="Salas-Leiva D."/>
            <person name="Curtis B.A."/>
            <person name="Zahonova K."/>
            <person name="Pipaliya S."/>
            <person name="Dacks J."/>
            <person name="Roger A.J."/>
        </authorList>
    </citation>
    <scope>NUCLEOTIDE SEQUENCE</scope>
    <source>
        <strain evidence="4">BMAN</strain>
    </source>
</reference>
<dbReference type="PANTHER" id="PTHR10921">
    <property type="entry name" value="NUCLEAR DISTRIBUTION PROTEIN NUDE HOMOLOG 1"/>
    <property type="match status" value="1"/>
</dbReference>
<sequence length="326" mass="38948">MEEPNESSQSFEYWKQLYYKIFKEFQNLQENFNEYQESSLELEAELEQQNNELEKKNHELENDYSILSDQFERYKNQTTQIFQENAGYIEKLENEKETLMKLNYKTEKRKRELEQVNDDFERKQRELMMTNEMLADKLNKAVEEQILLQTELEMGKNSSQEKIERLKQQVKELRAEIESRNKKEKKPRRKRISLPSQIKQDIKKGIENNLKKSSIQSRLKTQIIFDETEKKEKQTDIQFPEDEQETPFSFKAARSKSVGSYKNVIPPKKSKTEILGISKDEKLRDLKSRSNQSPSDLIETILNLVKDIQNKSEIIQKFINKPDIKN</sequence>
<proteinExistence type="inferred from homology"/>
<dbReference type="Proteomes" id="UP001149090">
    <property type="component" value="Unassembled WGS sequence"/>
</dbReference>
<comment type="similarity">
    <text evidence="1">Belongs to the nudE family.</text>
</comment>
<dbReference type="PANTHER" id="PTHR10921:SF1">
    <property type="entry name" value="NUCLEAR DISTRIBUTION PROTEIN NUDE HOMOLOG"/>
    <property type="match status" value="1"/>
</dbReference>
<evidence type="ECO:0000313" key="4">
    <source>
        <dbReference type="EMBL" id="KAJ5076143.1"/>
    </source>
</evidence>
<dbReference type="GO" id="GO:0007059">
    <property type="term" value="P:chromosome segregation"/>
    <property type="evidence" value="ECO:0007669"/>
    <property type="project" value="TreeGrafter"/>
</dbReference>
<dbReference type="Gene3D" id="6.10.250.1080">
    <property type="match status" value="1"/>
</dbReference>